<organism evidence="7 8">
    <name type="scientific">Candidatus Campbellbacteria bacterium CG10_big_fil_rev_8_21_14_0_10_35_52</name>
    <dbReference type="NCBI Taxonomy" id="1974527"/>
    <lineage>
        <taxon>Bacteria</taxon>
        <taxon>Candidatus Campbelliibacteriota</taxon>
    </lineage>
</organism>
<dbReference type="PROSITE" id="PS51160">
    <property type="entry name" value="ACYLPHOSPHATASE_3"/>
    <property type="match status" value="1"/>
</dbReference>
<sequence>MQKEIECIIKGRVQMVMYRDFVRRKAKSLGLSGMVKNFEDGSVRVIAQGDEDKLKKFLEFLKIGPIFAKVAYVDTKWTEAKEIYKNFKIIY</sequence>
<dbReference type="InterPro" id="IPR036046">
    <property type="entry name" value="Acylphosphatase-like_dom_sf"/>
</dbReference>
<comment type="caution">
    <text evidence="7">The sequence shown here is derived from an EMBL/GenBank/DDBJ whole genome shotgun (WGS) entry which is preliminary data.</text>
</comment>
<feature type="active site" evidence="4">
    <location>
        <position position="37"/>
    </location>
</feature>
<evidence type="ECO:0000256" key="4">
    <source>
        <dbReference type="PROSITE-ProRule" id="PRU00520"/>
    </source>
</evidence>
<dbReference type="SUPFAM" id="SSF54975">
    <property type="entry name" value="Acylphosphatase/BLUF domain-like"/>
    <property type="match status" value="1"/>
</dbReference>
<reference evidence="8" key="1">
    <citation type="submission" date="2017-09" db="EMBL/GenBank/DDBJ databases">
        <title>Depth-based differentiation of microbial function through sediment-hosted aquifers and enrichment of novel symbionts in the deep terrestrial subsurface.</title>
        <authorList>
            <person name="Probst A.J."/>
            <person name="Ladd B."/>
            <person name="Jarett J.K."/>
            <person name="Geller-Mcgrath D.E."/>
            <person name="Sieber C.M.K."/>
            <person name="Emerson J.B."/>
            <person name="Anantharaman K."/>
            <person name="Thomas B.C."/>
            <person name="Malmstrom R."/>
            <person name="Stieglmeier M."/>
            <person name="Klingl A."/>
            <person name="Woyke T."/>
            <person name="Ryan C.M."/>
            <person name="Banfield J.F."/>
        </authorList>
    </citation>
    <scope>NUCLEOTIDE SEQUENCE [LARGE SCALE GENOMIC DNA]</scope>
</reference>
<dbReference type="AlphaFoldDB" id="A0A2M6WV72"/>
<dbReference type="Proteomes" id="UP000230481">
    <property type="component" value="Unassembled WGS sequence"/>
</dbReference>
<dbReference type="GO" id="GO:0003998">
    <property type="term" value="F:acylphosphatase activity"/>
    <property type="evidence" value="ECO:0007669"/>
    <property type="project" value="UniProtKB-EC"/>
</dbReference>
<proteinExistence type="inferred from homology"/>
<evidence type="ECO:0000313" key="7">
    <source>
        <dbReference type="EMBL" id="PIT96662.1"/>
    </source>
</evidence>
<keyword evidence="4" id="KW-0378">Hydrolase</keyword>
<evidence type="ECO:0000256" key="5">
    <source>
        <dbReference type="RuleBase" id="RU004168"/>
    </source>
</evidence>
<dbReference type="EMBL" id="PFAA01000035">
    <property type="protein sequence ID" value="PIT96662.1"/>
    <property type="molecule type" value="Genomic_DNA"/>
</dbReference>
<feature type="active site" evidence="4">
    <location>
        <position position="19"/>
    </location>
</feature>
<dbReference type="EC" id="3.6.1.7" evidence="2 4"/>
<dbReference type="Pfam" id="PF00708">
    <property type="entry name" value="Acylphosphatase"/>
    <property type="match status" value="1"/>
</dbReference>
<dbReference type="PANTHER" id="PTHR47268:SF4">
    <property type="entry name" value="ACYLPHOSPHATASE"/>
    <property type="match status" value="1"/>
</dbReference>
<name>A0A2M6WV72_9BACT</name>
<accession>A0A2M6WV72</accession>
<evidence type="ECO:0000256" key="1">
    <source>
        <dbReference type="ARBA" id="ARBA00005614"/>
    </source>
</evidence>
<dbReference type="InterPro" id="IPR001792">
    <property type="entry name" value="Acylphosphatase-like_dom"/>
</dbReference>
<evidence type="ECO:0000256" key="2">
    <source>
        <dbReference type="ARBA" id="ARBA00012150"/>
    </source>
</evidence>
<evidence type="ECO:0000313" key="8">
    <source>
        <dbReference type="Proteomes" id="UP000230481"/>
    </source>
</evidence>
<feature type="domain" description="Acylphosphatase-like" evidence="6">
    <location>
        <begin position="4"/>
        <end position="91"/>
    </location>
</feature>
<gene>
    <name evidence="7" type="ORF">COT82_01955</name>
</gene>
<comment type="catalytic activity">
    <reaction evidence="3 4">
        <text>an acyl phosphate + H2O = a carboxylate + phosphate + H(+)</text>
        <dbReference type="Rhea" id="RHEA:14965"/>
        <dbReference type="ChEBI" id="CHEBI:15377"/>
        <dbReference type="ChEBI" id="CHEBI:15378"/>
        <dbReference type="ChEBI" id="CHEBI:29067"/>
        <dbReference type="ChEBI" id="CHEBI:43474"/>
        <dbReference type="ChEBI" id="CHEBI:59918"/>
        <dbReference type="EC" id="3.6.1.7"/>
    </reaction>
</comment>
<protein>
    <recommendedName>
        <fullName evidence="2 4">acylphosphatase</fullName>
        <ecNumber evidence="2 4">3.6.1.7</ecNumber>
    </recommendedName>
</protein>
<dbReference type="Gene3D" id="3.30.70.100">
    <property type="match status" value="1"/>
</dbReference>
<evidence type="ECO:0000259" key="6">
    <source>
        <dbReference type="PROSITE" id="PS51160"/>
    </source>
</evidence>
<comment type="similarity">
    <text evidence="1 5">Belongs to the acylphosphatase family.</text>
</comment>
<evidence type="ECO:0000256" key="3">
    <source>
        <dbReference type="ARBA" id="ARBA00047645"/>
    </source>
</evidence>
<dbReference type="PANTHER" id="PTHR47268">
    <property type="entry name" value="ACYLPHOSPHATASE"/>
    <property type="match status" value="1"/>
</dbReference>
<dbReference type="InterPro" id="IPR020456">
    <property type="entry name" value="Acylphosphatase"/>
</dbReference>